<dbReference type="InParanoid" id="D8M916"/>
<evidence type="ECO:0000313" key="2">
    <source>
        <dbReference type="EMBL" id="CBK24555.2"/>
    </source>
</evidence>
<keyword evidence="1" id="KW-0472">Membrane</keyword>
<keyword evidence="1" id="KW-0812">Transmembrane</keyword>
<proteinExistence type="predicted"/>
<dbReference type="OrthoDB" id="201399at2759"/>
<dbReference type="AlphaFoldDB" id="D8M916"/>
<gene>
    <name evidence="2" type="ORF">GSBLH_T00004273001</name>
</gene>
<dbReference type="GeneID" id="24921309"/>
<sequence length="447" mass="50990">MKPPSKWTQQIKAIFGIQNYWKVVIFRKIFFFFCKWITMRSAIICLVLACSLATSINKDFFSEAFKFVNVSYVKSPGFPRRSYNHPANEDVKYCGTYESWCFPKKGISAKFDMKLLGMMHHDPVYMAYTTHEYISENCVDQFAVSTTIQSPVKFVESNEQYMEITYEKILINFHMQELLDMITCTEPLDLDTDYDITTISCKDGMGNDFFYELKLFLGRKMNVEVEFGEKTATYDGLPFDRLSDTGCTCAKDIIKKSASMIPKAVPKATETKNEDIKFCGRYSTGCVSSPLVSMQADMKILGMMHKNPIYLQYPLSVYLGDQCTEATEMTVVTVSGPLQFKNDVEKSVTVTVDKVLMKFTNEMMISQYTCSEPLELNKEYDVTTLDCKDEEGNDPFADMKSQIGVPTDVEMAFGEKSLTFKDPEGEEPLVLERLGDEGCTCYKNLRA</sequence>
<feature type="transmembrane region" description="Helical" evidence="1">
    <location>
        <begin position="29"/>
        <end position="49"/>
    </location>
</feature>
<organism evidence="2">
    <name type="scientific">Blastocystis hominis</name>
    <dbReference type="NCBI Taxonomy" id="12968"/>
    <lineage>
        <taxon>Eukaryota</taxon>
        <taxon>Sar</taxon>
        <taxon>Stramenopiles</taxon>
        <taxon>Bigyra</taxon>
        <taxon>Opalozoa</taxon>
        <taxon>Opalinata</taxon>
        <taxon>Blastocystidae</taxon>
        <taxon>Blastocystis</taxon>
    </lineage>
</organism>
<evidence type="ECO:0000313" key="3">
    <source>
        <dbReference type="Proteomes" id="UP000008312"/>
    </source>
</evidence>
<keyword evidence="3" id="KW-1185">Reference proteome</keyword>
<dbReference type="RefSeq" id="XP_012898603.1">
    <property type="nucleotide sequence ID" value="XM_013043149.1"/>
</dbReference>
<keyword evidence="1" id="KW-1133">Transmembrane helix</keyword>
<accession>D8M916</accession>
<reference evidence="2" key="1">
    <citation type="submission" date="2010-02" db="EMBL/GenBank/DDBJ databases">
        <title>Sequencing and annotation of the Blastocystis hominis genome.</title>
        <authorList>
            <person name="Wincker P."/>
        </authorList>
    </citation>
    <scope>NUCLEOTIDE SEQUENCE</scope>
    <source>
        <strain evidence="2">Singapore isolate B</strain>
    </source>
</reference>
<dbReference type="Proteomes" id="UP000008312">
    <property type="component" value="Unassembled WGS sequence"/>
</dbReference>
<name>D8M916_BLAHO</name>
<dbReference type="EMBL" id="FN668688">
    <property type="protein sequence ID" value="CBK24555.2"/>
    <property type="molecule type" value="Genomic_DNA"/>
</dbReference>
<protein>
    <submittedName>
        <fullName evidence="2">Uncharacterized protein</fullName>
    </submittedName>
</protein>
<evidence type="ECO:0000256" key="1">
    <source>
        <dbReference type="SAM" id="Phobius"/>
    </source>
</evidence>